<dbReference type="EMBL" id="SNZP01000006">
    <property type="protein sequence ID" value="TDR79983.1"/>
    <property type="molecule type" value="Genomic_DNA"/>
</dbReference>
<reference evidence="1 2" key="1">
    <citation type="submission" date="2019-03" db="EMBL/GenBank/DDBJ databases">
        <title>Genomic Encyclopedia of Type Strains, Phase III (KMG-III): the genomes of soil and plant-associated and newly described type strains.</title>
        <authorList>
            <person name="Whitman W."/>
        </authorList>
    </citation>
    <scope>NUCLEOTIDE SEQUENCE [LARGE SCALE GENOMIC DNA]</scope>
    <source>
        <strain evidence="1 2">CECT 8976</strain>
    </source>
</reference>
<comment type="caution">
    <text evidence="1">The sequence shown here is derived from an EMBL/GenBank/DDBJ whole genome shotgun (WGS) entry which is preliminary data.</text>
</comment>
<keyword evidence="2" id="KW-1185">Reference proteome</keyword>
<sequence length="130" mass="14425">MIALMTLLRRYWREVVLLLVVIGVLLIGWSLRGIAAERDTARQADLQDKARLAQIQRQDAVTQRIDASATATAEHTQTVYRTLHDEVIQYVDRKDSSASCMLDLGWVRLHDAAANGIVPDASGTVDASRP</sequence>
<dbReference type="Proteomes" id="UP000295611">
    <property type="component" value="Unassembled WGS sequence"/>
</dbReference>
<organism evidence="1 2">
    <name type="scientific">Paludibacterium purpuratum</name>
    <dbReference type="NCBI Taxonomy" id="1144873"/>
    <lineage>
        <taxon>Bacteria</taxon>
        <taxon>Pseudomonadati</taxon>
        <taxon>Pseudomonadota</taxon>
        <taxon>Betaproteobacteria</taxon>
        <taxon>Neisseriales</taxon>
        <taxon>Chromobacteriaceae</taxon>
        <taxon>Paludibacterium</taxon>
    </lineage>
</organism>
<protein>
    <submittedName>
        <fullName evidence="1">Uncharacterized protein</fullName>
    </submittedName>
</protein>
<dbReference type="RefSeq" id="WP_133680252.1">
    <property type="nucleotide sequence ID" value="NZ_SNZP01000006.1"/>
</dbReference>
<name>A0A4R7B6B0_9NEIS</name>
<evidence type="ECO:0000313" key="2">
    <source>
        <dbReference type="Proteomes" id="UP000295611"/>
    </source>
</evidence>
<accession>A0A4R7B6B0</accession>
<proteinExistence type="predicted"/>
<evidence type="ECO:0000313" key="1">
    <source>
        <dbReference type="EMBL" id="TDR79983.1"/>
    </source>
</evidence>
<gene>
    <name evidence="1" type="ORF">DFP86_106123</name>
</gene>
<dbReference type="OrthoDB" id="8596480at2"/>
<dbReference type="AlphaFoldDB" id="A0A4R7B6B0"/>